<gene>
    <name evidence="2" type="ORF">X975_12949</name>
</gene>
<sequence>MIRKRSLLSDICDVKRKKLNSFQENGSLKDIPTDTSPALQYLSSIFPLEKFQNRLPPIVMRHQIYAFVKCRTEVDKQLSDMCKQGEIRLFKLGNSEDEIAIVYMKDYKQHIERCCQNNTVVGNFMNTVVTVCPDICFAKNILMSNYGIKEGN</sequence>
<organism evidence="2 3">
    <name type="scientific">Stegodyphus mimosarum</name>
    <name type="common">African social velvet spider</name>
    <dbReference type="NCBI Taxonomy" id="407821"/>
    <lineage>
        <taxon>Eukaryota</taxon>
        <taxon>Metazoa</taxon>
        <taxon>Ecdysozoa</taxon>
        <taxon>Arthropoda</taxon>
        <taxon>Chelicerata</taxon>
        <taxon>Arachnida</taxon>
        <taxon>Araneae</taxon>
        <taxon>Araneomorphae</taxon>
        <taxon>Entelegynae</taxon>
        <taxon>Eresoidea</taxon>
        <taxon>Eresidae</taxon>
        <taxon>Stegodyphus</taxon>
    </lineage>
</organism>
<feature type="non-terminal residue" evidence="2">
    <location>
        <position position="152"/>
    </location>
</feature>
<name>A0A087TKK5_STEMI</name>
<dbReference type="GO" id="GO:0046579">
    <property type="term" value="P:positive regulation of Ras protein signal transduction"/>
    <property type="evidence" value="ECO:0007669"/>
    <property type="project" value="TreeGrafter"/>
</dbReference>
<keyword evidence="2" id="KW-0808">Transferase</keyword>
<dbReference type="PANTHER" id="PTHR15243:SF0">
    <property type="entry name" value="SERINE_THREONINE-PROTEIN KINASE 19"/>
    <property type="match status" value="1"/>
</dbReference>
<dbReference type="STRING" id="407821.A0A087TKK5"/>
<dbReference type="AlphaFoldDB" id="A0A087TKK5"/>
<reference evidence="2 3" key="1">
    <citation type="submission" date="2013-11" db="EMBL/GenBank/DDBJ databases">
        <title>Genome sequencing of Stegodyphus mimosarum.</title>
        <authorList>
            <person name="Bechsgaard J."/>
        </authorList>
    </citation>
    <scope>NUCLEOTIDE SEQUENCE [LARGE SCALE GENOMIC DNA]</scope>
</reference>
<accession>A0A087TKK5</accession>
<dbReference type="OMA" id="HIERCCQ"/>
<evidence type="ECO:0000256" key="1">
    <source>
        <dbReference type="ARBA" id="ARBA00093458"/>
    </source>
</evidence>
<dbReference type="Pfam" id="PF10494">
    <property type="entry name" value="Stk19"/>
    <property type="match status" value="1"/>
</dbReference>
<keyword evidence="3" id="KW-1185">Reference proteome</keyword>
<keyword evidence="2" id="KW-0418">Kinase</keyword>
<dbReference type="EMBL" id="KK115653">
    <property type="protein sequence ID" value="KFM65644.1"/>
    <property type="molecule type" value="Genomic_DNA"/>
</dbReference>
<dbReference type="InterPro" id="IPR018865">
    <property type="entry name" value="STK19-like"/>
</dbReference>
<protein>
    <submittedName>
        <fullName evidence="2">Serine/threonine-protein kinase 19</fullName>
    </submittedName>
</protein>
<comment type="similarity">
    <text evidence="1">Belongs to the STK19 family.</text>
</comment>
<proteinExistence type="inferred from homology"/>
<evidence type="ECO:0000313" key="2">
    <source>
        <dbReference type="EMBL" id="KFM65644.1"/>
    </source>
</evidence>
<dbReference type="PANTHER" id="PTHR15243">
    <property type="entry name" value="SERINE/THREONINE-PROTEIN KINASE 19"/>
    <property type="match status" value="1"/>
</dbReference>
<dbReference type="OrthoDB" id="10261701at2759"/>
<evidence type="ECO:0000313" key="3">
    <source>
        <dbReference type="Proteomes" id="UP000054359"/>
    </source>
</evidence>
<dbReference type="GO" id="GO:0016301">
    <property type="term" value="F:kinase activity"/>
    <property type="evidence" value="ECO:0007669"/>
    <property type="project" value="UniProtKB-KW"/>
</dbReference>
<dbReference type="Proteomes" id="UP000054359">
    <property type="component" value="Unassembled WGS sequence"/>
</dbReference>